<accession>A0A7Y9QVX3</accession>
<feature type="transmembrane region" description="Helical" evidence="1">
    <location>
        <begin position="20"/>
        <end position="43"/>
    </location>
</feature>
<keyword evidence="1" id="KW-0472">Membrane</keyword>
<dbReference type="Pfam" id="PF16137">
    <property type="entry name" value="DUF4845"/>
    <property type="match status" value="1"/>
</dbReference>
<evidence type="ECO:0008006" key="4">
    <source>
        <dbReference type="Google" id="ProtNLM"/>
    </source>
</evidence>
<gene>
    <name evidence="2" type="ORF">BDD16_000877</name>
</gene>
<keyword evidence="1" id="KW-0812">Transmembrane</keyword>
<name>A0A7Y9QVX3_9BURK</name>
<reference evidence="2 3" key="1">
    <citation type="submission" date="2020-07" db="EMBL/GenBank/DDBJ databases">
        <title>Genomic Encyclopedia of Archaeal and Bacterial Type Strains, Phase II (KMG-II): from individual species to whole genera.</title>
        <authorList>
            <person name="Goeker M."/>
        </authorList>
    </citation>
    <scope>NUCLEOTIDE SEQUENCE [LARGE SCALE GENOMIC DNA]</scope>
    <source>
        <strain evidence="2 3">DSM 21226</strain>
    </source>
</reference>
<comment type="caution">
    <text evidence="2">The sequence shown here is derived from an EMBL/GenBank/DDBJ whole genome shotgun (WGS) entry which is preliminary data.</text>
</comment>
<keyword evidence="3" id="KW-1185">Reference proteome</keyword>
<protein>
    <recommendedName>
        <fullName evidence="4">DUF4845 domain-containing protein</fullName>
    </recommendedName>
</protein>
<dbReference type="RefSeq" id="WP_179632841.1">
    <property type="nucleotide sequence ID" value="NZ_CAXYYM010000003.1"/>
</dbReference>
<dbReference type="Proteomes" id="UP000518288">
    <property type="component" value="Unassembled WGS sequence"/>
</dbReference>
<dbReference type="AlphaFoldDB" id="A0A7Y9QVX3"/>
<organism evidence="2 3">
    <name type="scientific">Sphaerotilus montanus</name>
    <dbReference type="NCBI Taxonomy" id="522889"/>
    <lineage>
        <taxon>Bacteria</taxon>
        <taxon>Pseudomonadati</taxon>
        <taxon>Pseudomonadota</taxon>
        <taxon>Betaproteobacteria</taxon>
        <taxon>Burkholderiales</taxon>
        <taxon>Sphaerotilaceae</taxon>
        <taxon>Sphaerotilus</taxon>
    </lineage>
</organism>
<evidence type="ECO:0000313" key="2">
    <source>
        <dbReference type="EMBL" id="NYG31891.1"/>
    </source>
</evidence>
<sequence>MTFRLRPPAVSNRPTGQRGVTLIGLVFWAVLISMSALVAMRVLPTVNEFATIKRAVTKVAAEGGSTVTEIRAAFDRIKDIEYSIQSITGKDLDITKDNDRVVVSFAYDKEIELFGPVSLLIKYRGRSQ</sequence>
<evidence type="ECO:0000256" key="1">
    <source>
        <dbReference type="SAM" id="Phobius"/>
    </source>
</evidence>
<dbReference type="EMBL" id="JACCFH010000001">
    <property type="protein sequence ID" value="NYG31891.1"/>
    <property type="molecule type" value="Genomic_DNA"/>
</dbReference>
<keyword evidence="1" id="KW-1133">Transmembrane helix</keyword>
<evidence type="ECO:0000313" key="3">
    <source>
        <dbReference type="Proteomes" id="UP000518288"/>
    </source>
</evidence>
<dbReference type="InterPro" id="IPR032314">
    <property type="entry name" value="DUF4845"/>
</dbReference>
<proteinExistence type="predicted"/>